<dbReference type="PROSITE" id="PS51197">
    <property type="entry name" value="HTH_RRF2_2"/>
    <property type="match status" value="1"/>
</dbReference>
<dbReference type="AlphaFoldDB" id="A0A1H4AL58"/>
<dbReference type="PANTHER" id="PTHR33221:SF4">
    <property type="entry name" value="HTH-TYPE TRANSCRIPTIONAL REPRESSOR NSRR"/>
    <property type="match status" value="1"/>
</dbReference>
<keyword evidence="1" id="KW-0678">Repressor</keyword>
<dbReference type="InterPro" id="IPR036388">
    <property type="entry name" value="WH-like_DNA-bd_sf"/>
</dbReference>
<keyword evidence="6" id="KW-0238">DNA-binding</keyword>
<dbReference type="GO" id="GO:0005829">
    <property type="term" value="C:cytosol"/>
    <property type="evidence" value="ECO:0007669"/>
    <property type="project" value="TreeGrafter"/>
</dbReference>
<evidence type="ECO:0000256" key="3">
    <source>
        <dbReference type="ARBA" id="ARBA00023004"/>
    </source>
</evidence>
<dbReference type="Proteomes" id="UP000187280">
    <property type="component" value="Unassembled WGS sequence"/>
</dbReference>
<proteinExistence type="predicted"/>
<gene>
    <name evidence="8" type="ORF">SAMN02982996_01466</name>
</gene>
<keyword evidence="4" id="KW-0411">Iron-sulfur</keyword>
<dbReference type="STRING" id="71657.SAMN02982996_01466"/>
<dbReference type="GeneID" id="97764357"/>
<dbReference type="GO" id="GO:0003700">
    <property type="term" value="F:DNA-binding transcription factor activity"/>
    <property type="evidence" value="ECO:0007669"/>
    <property type="project" value="TreeGrafter"/>
</dbReference>
<dbReference type="GO" id="GO:0051537">
    <property type="term" value="F:2 iron, 2 sulfur cluster binding"/>
    <property type="evidence" value="ECO:0007669"/>
    <property type="project" value="UniProtKB-KW"/>
</dbReference>
<reference evidence="8 9" key="1">
    <citation type="submission" date="2016-10" db="EMBL/GenBank/DDBJ databases">
        <authorList>
            <person name="de Groot N.N."/>
        </authorList>
    </citation>
    <scope>NUCLEOTIDE SEQUENCE [LARGE SCALE GENOMIC DNA]</scope>
    <source>
        <strain evidence="8 9">ATCC 29281</strain>
    </source>
</reference>
<sequence length="149" mass="16213">MQSTRFTDYGLRALIFLASLPEGKTASITEMTDVYGVSCNDRVNVINQLSRAGLINAVRGKNGGIRRGCDPATIRISCVARTGTADLVQLRPRYMSHNFRLPSEAGPSSGSAEFLQEPDSYTLADRVKENPPLHQLLLAEKASLSATCR</sequence>
<dbReference type="Pfam" id="PF02082">
    <property type="entry name" value="Rrf2"/>
    <property type="match status" value="1"/>
</dbReference>
<keyword evidence="3" id="KW-0408">Iron</keyword>
<keyword evidence="2" id="KW-0479">Metal-binding</keyword>
<evidence type="ECO:0000256" key="1">
    <source>
        <dbReference type="ARBA" id="ARBA00022491"/>
    </source>
</evidence>
<name>A0A1H4AL58_9GAMM</name>
<dbReference type="GO" id="GO:0003677">
    <property type="term" value="F:DNA binding"/>
    <property type="evidence" value="ECO:0007669"/>
    <property type="project" value="UniProtKB-KW"/>
</dbReference>
<organism evidence="8 9">
    <name type="scientific">Lonsdalea quercina</name>
    <dbReference type="NCBI Taxonomy" id="71657"/>
    <lineage>
        <taxon>Bacteria</taxon>
        <taxon>Pseudomonadati</taxon>
        <taxon>Pseudomonadota</taxon>
        <taxon>Gammaproteobacteria</taxon>
        <taxon>Enterobacterales</taxon>
        <taxon>Pectobacteriaceae</taxon>
        <taxon>Lonsdalea</taxon>
    </lineage>
</organism>
<keyword evidence="7" id="KW-0804">Transcription</keyword>
<keyword evidence="2" id="KW-0001">2Fe-2S</keyword>
<evidence type="ECO:0000256" key="2">
    <source>
        <dbReference type="ARBA" id="ARBA00022714"/>
    </source>
</evidence>
<accession>A0A1H4AL58</accession>
<dbReference type="PANTHER" id="PTHR33221">
    <property type="entry name" value="WINGED HELIX-TURN-HELIX TRANSCRIPTIONAL REGULATOR, RRF2 FAMILY"/>
    <property type="match status" value="1"/>
</dbReference>
<dbReference type="SUPFAM" id="SSF46785">
    <property type="entry name" value="Winged helix' DNA-binding domain"/>
    <property type="match status" value="1"/>
</dbReference>
<evidence type="ECO:0000256" key="5">
    <source>
        <dbReference type="ARBA" id="ARBA00023015"/>
    </source>
</evidence>
<dbReference type="InterPro" id="IPR000944">
    <property type="entry name" value="Tscrpt_reg_Rrf2"/>
</dbReference>
<evidence type="ECO:0000256" key="7">
    <source>
        <dbReference type="ARBA" id="ARBA00023163"/>
    </source>
</evidence>
<dbReference type="RefSeq" id="WP_268748607.1">
    <property type="nucleotide sequence ID" value="NZ_FNQS01000004.1"/>
</dbReference>
<dbReference type="Gene3D" id="1.10.10.10">
    <property type="entry name" value="Winged helix-like DNA-binding domain superfamily/Winged helix DNA-binding domain"/>
    <property type="match status" value="1"/>
</dbReference>
<evidence type="ECO:0000256" key="6">
    <source>
        <dbReference type="ARBA" id="ARBA00023125"/>
    </source>
</evidence>
<protein>
    <submittedName>
        <fullName evidence="8">Transcriptional regulator, BadM/Rrf2 family</fullName>
    </submittedName>
</protein>
<evidence type="ECO:0000256" key="4">
    <source>
        <dbReference type="ARBA" id="ARBA00023014"/>
    </source>
</evidence>
<keyword evidence="5" id="KW-0805">Transcription regulation</keyword>
<keyword evidence="9" id="KW-1185">Reference proteome</keyword>
<evidence type="ECO:0000313" key="9">
    <source>
        <dbReference type="Proteomes" id="UP000187280"/>
    </source>
</evidence>
<evidence type="ECO:0000313" key="8">
    <source>
        <dbReference type="EMBL" id="SEA36693.1"/>
    </source>
</evidence>
<dbReference type="InterPro" id="IPR036390">
    <property type="entry name" value="WH_DNA-bd_sf"/>
</dbReference>
<dbReference type="EMBL" id="FNQS01000004">
    <property type="protein sequence ID" value="SEA36693.1"/>
    <property type="molecule type" value="Genomic_DNA"/>
</dbReference>